<gene>
    <name evidence="4" type="ORF">AMET1_0130</name>
</gene>
<accession>A0A1Y3GDX4</accession>
<dbReference type="PANTHER" id="PTHR42897:SF2">
    <property type="entry name" value="PYRUVATE SYNTHASE SUBUNIT PORB"/>
    <property type="match status" value="1"/>
</dbReference>
<dbReference type="OrthoDB" id="296931at2157"/>
<comment type="caution">
    <text evidence="4">The sequence shown here is derived from an EMBL/GenBank/DDBJ whole genome shotgun (WGS) entry which is preliminary data.</text>
</comment>
<dbReference type="InterPro" id="IPR029061">
    <property type="entry name" value="THDP-binding"/>
</dbReference>
<feature type="domain" description="Thiamine pyrophosphate enzyme TPP-binding" evidence="3">
    <location>
        <begin position="43"/>
        <end position="205"/>
    </location>
</feature>
<dbReference type="AlphaFoldDB" id="A0A1Y3GDX4"/>
<keyword evidence="4" id="KW-0670">Pyruvate</keyword>
<keyword evidence="5" id="KW-1185">Reference proteome</keyword>
<protein>
    <submittedName>
        <fullName evidence="4">Pyruvate:ferredoxin oxidoreductase beta subunit PorB</fullName>
    </submittedName>
</protein>
<dbReference type="EMBL" id="MRZU01000002">
    <property type="protein sequence ID" value="OUJ19460.1"/>
    <property type="molecule type" value="Genomic_DNA"/>
</dbReference>
<dbReference type="Pfam" id="PF02775">
    <property type="entry name" value="TPP_enzyme_C"/>
    <property type="match status" value="1"/>
</dbReference>
<comment type="subunit">
    <text evidence="1">Heterotetramer of one alpha, one beta, one delta and one gamma chain.</text>
</comment>
<dbReference type="GO" id="GO:0016491">
    <property type="term" value="F:oxidoreductase activity"/>
    <property type="evidence" value="ECO:0007669"/>
    <property type="project" value="UniProtKB-KW"/>
</dbReference>
<name>A0A1Y3GDX4_9EURY</name>
<evidence type="ECO:0000313" key="5">
    <source>
        <dbReference type="Proteomes" id="UP000195137"/>
    </source>
</evidence>
<dbReference type="GO" id="GO:0030976">
    <property type="term" value="F:thiamine pyrophosphate binding"/>
    <property type="evidence" value="ECO:0007669"/>
    <property type="project" value="InterPro"/>
</dbReference>
<sequence>MTKLREQEDFVSGHRACAGCGLALGARLAMKGVEQDSIATCATGCLEVISTPYPESSWEIPWIHSLFENSASVAAGIEAALKAKGDNETKVIAQGGDGATVDIGMRGLSGMFERGHDVTYICYDNEAYMNTGIQRSGATPLAASTTTSPPGKQSYGNENTKKDALAIAASHGVGYVASASIAYPKDVVEKVKKAAELDGPSYVQIHVPCPTGWGFKESDTIEIARLAVETALWPVYEMENGEIINIRKIKNRKPVEEYLEKQKRYKHLFKKDNGQQKIEQIQEIANRNAKTFELDK</sequence>
<dbReference type="GO" id="GO:0044272">
    <property type="term" value="P:sulfur compound biosynthetic process"/>
    <property type="evidence" value="ECO:0007669"/>
    <property type="project" value="UniProtKB-ARBA"/>
</dbReference>
<dbReference type="SUPFAM" id="SSF52518">
    <property type="entry name" value="Thiamin diphosphate-binding fold (THDP-binding)"/>
    <property type="match status" value="1"/>
</dbReference>
<dbReference type="Gene3D" id="3.40.50.970">
    <property type="match status" value="2"/>
</dbReference>
<keyword evidence="2" id="KW-0560">Oxidoreductase</keyword>
<dbReference type="InterPro" id="IPR011766">
    <property type="entry name" value="TPP_enzyme_TPP-bd"/>
</dbReference>
<dbReference type="Proteomes" id="UP000195137">
    <property type="component" value="Unassembled WGS sequence"/>
</dbReference>
<dbReference type="InterPro" id="IPR051479">
    <property type="entry name" value="PorB-like"/>
</dbReference>
<evidence type="ECO:0000313" key="4">
    <source>
        <dbReference type="EMBL" id="OUJ19460.1"/>
    </source>
</evidence>
<proteinExistence type="predicted"/>
<evidence type="ECO:0000256" key="2">
    <source>
        <dbReference type="ARBA" id="ARBA00023002"/>
    </source>
</evidence>
<evidence type="ECO:0000259" key="3">
    <source>
        <dbReference type="Pfam" id="PF02775"/>
    </source>
</evidence>
<dbReference type="GO" id="GO:0006082">
    <property type="term" value="P:organic acid metabolic process"/>
    <property type="evidence" value="ECO:0007669"/>
    <property type="project" value="UniProtKB-ARBA"/>
</dbReference>
<reference evidence="4 5" key="1">
    <citation type="submission" date="2016-12" db="EMBL/GenBank/DDBJ databases">
        <title>Discovery of methanogenic haloarchaea.</title>
        <authorList>
            <person name="Sorokin D.Y."/>
            <person name="Makarova K.S."/>
            <person name="Abbas B."/>
            <person name="Ferrer M."/>
            <person name="Golyshin P.N."/>
        </authorList>
    </citation>
    <scope>NUCLEOTIDE SEQUENCE [LARGE SCALE GENOMIC DNA]</scope>
    <source>
        <strain evidence="4">AMET1</strain>
    </source>
</reference>
<dbReference type="CDD" id="cd03376">
    <property type="entry name" value="TPP_PFOR_porB_like"/>
    <property type="match status" value="1"/>
</dbReference>
<organism evidence="4 5">
    <name type="scientific">Methanonatronarchaeum thermophilum</name>
    <dbReference type="NCBI Taxonomy" id="1927129"/>
    <lineage>
        <taxon>Archaea</taxon>
        <taxon>Methanobacteriati</taxon>
        <taxon>Methanobacteriota</taxon>
        <taxon>Methanonatronarchaeia</taxon>
        <taxon>Methanonatronarchaeales</taxon>
        <taxon>Methanonatronarchaeaceae</taxon>
        <taxon>Methanonatronarchaeum</taxon>
    </lineage>
</organism>
<dbReference type="RefSeq" id="WP_086636558.1">
    <property type="nucleotide sequence ID" value="NZ_MRZU01000002.1"/>
</dbReference>
<evidence type="ECO:0000256" key="1">
    <source>
        <dbReference type="ARBA" id="ARBA00011595"/>
    </source>
</evidence>
<dbReference type="PANTHER" id="PTHR42897">
    <property type="entry name" value="PYRUVATE SYNTHASE SUBUNIT PORB"/>
    <property type="match status" value="1"/>
</dbReference>